<keyword evidence="3" id="KW-1185">Reference proteome</keyword>
<reference evidence="2 3" key="1">
    <citation type="submission" date="2022-05" db="EMBL/GenBank/DDBJ databases">
        <title>Novel Pseudomonas spp. Isolated from a Rainbow Trout Aquaculture Facility.</title>
        <authorList>
            <person name="Testerman T."/>
            <person name="Graf J."/>
        </authorList>
    </citation>
    <scope>NUCLEOTIDE SEQUENCE [LARGE SCALE GENOMIC DNA]</scope>
    <source>
        <strain evidence="2 3">ID1042</strain>
    </source>
</reference>
<evidence type="ECO:0000313" key="3">
    <source>
        <dbReference type="Proteomes" id="UP001148185"/>
    </source>
</evidence>
<dbReference type="EMBL" id="JAMDHA010000031">
    <property type="protein sequence ID" value="MDD1010779.1"/>
    <property type="molecule type" value="Genomic_DNA"/>
</dbReference>
<gene>
    <name evidence="2" type="ORF">M5G27_25205</name>
</gene>
<feature type="chain" id="PRO_5040774517" evidence="1">
    <location>
        <begin position="32"/>
        <end position="71"/>
    </location>
</feature>
<name>A0A9X4C5V9_9PSED</name>
<dbReference type="RefSeq" id="WP_273878072.1">
    <property type="nucleotide sequence ID" value="NZ_JAMDHA010000031.1"/>
</dbReference>
<feature type="signal peptide" evidence="1">
    <location>
        <begin position="1"/>
        <end position="31"/>
    </location>
</feature>
<dbReference type="AlphaFoldDB" id="A0A9X4C5V9"/>
<dbReference type="Proteomes" id="UP001148185">
    <property type="component" value="Unassembled WGS sequence"/>
</dbReference>
<organism evidence="2 3">
    <name type="scientific">Pseudomonas shahriarae</name>
    <dbReference type="NCBI Taxonomy" id="2745512"/>
    <lineage>
        <taxon>Bacteria</taxon>
        <taxon>Pseudomonadati</taxon>
        <taxon>Pseudomonadota</taxon>
        <taxon>Gammaproteobacteria</taxon>
        <taxon>Pseudomonadales</taxon>
        <taxon>Pseudomonadaceae</taxon>
        <taxon>Pseudomonas</taxon>
    </lineage>
</organism>
<protein>
    <submittedName>
        <fullName evidence="2">Uncharacterized protein</fullName>
    </submittedName>
</protein>
<accession>A0A9X4C5V9</accession>
<keyword evidence="1" id="KW-0732">Signal</keyword>
<sequence>MNQYAKPRTTCIAAMISTGLLATALGGAALAANPCAPKNPCAAKAANSCAAKNPCAAKNLAQPRIPAPLVP</sequence>
<proteinExistence type="predicted"/>
<evidence type="ECO:0000256" key="1">
    <source>
        <dbReference type="SAM" id="SignalP"/>
    </source>
</evidence>
<comment type="caution">
    <text evidence="2">The sequence shown here is derived from an EMBL/GenBank/DDBJ whole genome shotgun (WGS) entry which is preliminary data.</text>
</comment>
<evidence type="ECO:0000313" key="2">
    <source>
        <dbReference type="EMBL" id="MDD1010779.1"/>
    </source>
</evidence>